<sequence>PSAAVQGRRGIVWRECGDGLECGTLSVPVDWARPRGLRTQIDLARMPARDPYRGLGALVVNTGAPSTIQDVRARPDTVSELTRWFDVVLVEPRGIGDRGSRAMVRCSVPPPDPLLLQLAPGRASWRSYARQNAAYGKSCRIAAGPAYGGLTARQTAHDLDALRAALGERRLRYFGNGYGAVYGLAYLELFPRRVERMYLEGVPDLGEPSLERRATARARAAERRLGHFRDWCRSRLGCPLDDDAPAVIDDLYERVPLPAGAGRTLDARGVAAAVYAGLEPGRWPELARALSQAEEGDAAALAAMTDVPPQAGPATVTRAAACRDFGPAVPTHTELVALEERLRAPAPRVGWLSARHEAAHCLGLPGPAQPPGIRLPGLVRLPGAASSAGPMRLPGALQSSESGGLPGVVPSAAPEHRPDAVQSSGPGDLPGVVPSPGTSRLPGSGQASGAPRRAEGASVLVGVGRLDIGAVRVPGAAVLRHGDGPGAYLLQGEAKLRAACLRTRVHDYLVNGVRPRASCSGELVADP</sequence>
<feature type="non-terminal residue" evidence="2">
    <location>
        <position position="1"/>
    </location>
</feature>
<dbReference type="SUPFAM" id="SSF53474">
    <property type="entry name" value="alpha/beta-Hydrolases"/>
    <property type="match status" value="1"/>
</dbReference>
<dbReference type="Gene3D" id="3.40.50.1820">
    <property type="entry name" value="alpha/beta hydrolase"/>
    <property type="match status" value="1"/>
</dbReference>
<proteinExistence type="predicted"/>
<evidence type="ECO:0000313" key="3">
    <source>
        <dbReference type="Proteomes" id="UP000249304"/>
    </source>
</evidence>
<dbReference type="InterPro" id="IPR029058">
    <property type="entry name" value="AB_hydrolase_fold"/>
</dbReference>
<dbReference type="EMBL" id="POUD01000157">
    <property type="protein sequence ID" value="PZG13398.1"/>
    <property type="molecule type" value="Genomic_DNA"/>
</dbReference>
<evidence type="ECO:0000256" key="1">
    <source>
        <dbReference type="SAM" id="MobiDB-lite"/>
    </source>
</evidence>
<organism evidence="2 3">
    <name type="scientific">Nonomuraea aridisoli</name>
    <dbReference type="NCBI Taxonomy" id="2070368"/>
    <lineage>
        <taxon>Bacteria</taxon>
        <taxon>Bacillati</taxon>
        <taxon>Actinomycetota</taxon>
        <taxon>Actinomycetes</taxon>
        <taxon>Streptosporangiales</taxon>
        <taxon>Streptosporangiaceae</taxon>
        <taxon>Nonomuraea</taxon>
    </lineage>
</organism>
<dbReference type="OrthoDB" id="3930934at2"/>
<reference evidence="2 3" key="1">
    <citation type="submission" date="2018-01" db="EMBL/GenBank/DDBJ databases">
        <title>Draft genome sequence of Nonomuraea sp. KC333.</title>
        <authorList>
            <person name="Sahin N."/>
            <person name="Saygin H."/>
            <person name="Ay H."/>
        </authorList>
    </citation>
    <scope>NUCLEOTIDE SEQUENCE [LARGE SCALE GENOMIC DNA]</scope>
    <source>
        <strain evidence="2 3">KC333</strain>
    </source>
</reference>
<dbReference type="Proteomes" id="UP000249304">
    <property type="component" value="Unassembled WGS sequence"/>
</dbReference>
<evidence type="ECO:0000313" key="2">
    <source>
        <dbReference type="EMBL" id="PZG13398.1"/>
    </source>
</evidence>
<name>A0A2W2ELW0_9ACTN</name>
<feature type="region of interest" description="Disordered" evidence="1">
    <location>
        <begin position="390"/>
        <end position="454"/>
    </location>
</feature>
<protein>
    <submittedName>
        <fullName evidence="2">Uncharacterized protein</fullName>
    </submittedName>
</protein>
<keyword evidence="3" id="KW-1185">Reference proteome</keyword>
<gene>
    <name evidence="2" type="ORF">C1J01_30015</name>
</gene>
<accession>A0A2W2ELW0</accession>
<comment type="caution">
    <text evidence="2">The sequence shown here is derived from an EMBL/GenBank/DDBJ whole genome shotgun (WGS) entry which is preliminary data.</text>
</comment>
<dbReference type="AlphaFoldDB" id="A0A2W2ELW0"/>